<name>A0A939JYP2_9HYPH</name>
<comment type="caution">
    <text evidence="3">The sequence shown here is derived from an EMBL/GenBank/DDBJ whole genome shotgun (WGS) entry which is preliminary data.</text>
</comment>
<dbReference type="EMBL" id="JAFMPP010000047">
    <property type="protein sequence ID" value="MBO0664611.1"/>
    <property type="molecule type" value="Genomic_DNA"/>
</dbReference>
<evidence type="ECO:0000259" key="2">
    <source>
        <dbReference type="Pfam" id="PF13340"/>
    </source>
</evidence>
<dbReference type="Pfam" id="PF13340">
    <property type="entry name" value="DUF4096"/>
    <property type="match status" value="1"/>
</dbReference>
<dbReference type="InterPro" id="IPR025161">
    <property type="entry name" value="IS402-like_dom"/>
</dbReference>
<evidence type="ECO:0000313" key="4">
    <source>
        <dbReference type="Proteomes" id="UP000664122"/>
    </source>
</evidence>
<gene>
    <name evidence="3" type="ORF">J1C48_18775</name>
</gene>
<dbReference type="AlphaFoldDB" id="A0A939JYP2"/>
<dbReference type="Proteomes" id="UP000664122">
    <property type="component" value="Unassembled WGS sequence"/>
</dbReference>
<accession>A0A939JYP2</accession>
<keyword evidence="1" id="KW-0812">Transmembrane</keyword>
<organism evidence="3 4">
    <name type="scientific">Jiella flava</name>
    <dbReference type="NCBI Taxonomy" id="2816857"/>
    <lineage>
        <taxon>Bacteria</taxon>
        <taxon>Pseudomonadati</taxon>
        <taxon>Pseudomonadota</taxon>
        <taxon>Alphaproteobacteria</taxon>
        <taxon>Hyphomicrobiales</taxon>
        <taxon>Aurantimonadaceae</taxon>
        <taxon>Jiella</taxon>
    </lineage>
</organism>
<keyword evidence="1" id="KW-1133">Transmembrane helix</keyword>
<feature type="domain" description="Insertion element IS402-like" evidence="2">
    <location>
        <begin position="1"/>
        <end position="40"/>
    </location>
</feature>
<evidence type="ECO:0000256" key="1">
    <source>
        <dbReference type="SAM" id="Phobius"/>
    </source>
</evidence>
<sequence>MLYLIRSGCQWRLLPKDFPPFTTVQNHFYRWRDSEIWSQILCLLVMDEREADGSTELAASQRIARKPSLRLWPSFRWFSLSSSSEDWREIHPPSEFRVMLLGRAWLFSVNSAKFTAFMFLMSCSAYFIQLCAERAV</sequence>
<keyword evidence="4" id="KW-1185">Reference proteome</keyword>
<feature type="transmembrane region" description="Helical" evidence="1">
    <location>
        <begin position="104"/>
        <end position="128"/>
    </location>
</feature>
<reference evidence="3" key="1">
    <citation type="submission" date="2021-03" db="EMBL/GenBank/DDBJ databases">
        <title>Whole genome sequence of Jiella sp. CQZ9-1.</title>
        <authorList>
            <person name="Tuo L."/>
        </authorList>
    </citation>
    <scope>NUCLEOTIDE SEQUENCE</scope>
    <source>
        <strain evidence="3">CQZ9-1</strain>
    </source>
</reference>
<evidence type="ECO:0000313" key="3">
    <source>
        <dbReference type="EMBL" id="MBO0664611.1"/>
    </source>
</evidence>
<dbReference type="RefSeq" id="WP_207259522.1">
    <property type="nucleotide sequence ID" value="NZ_JAFMPP010000047.1"/>
</dbReference>
<keyword evidence="1" id="KW-0472">Membrane</keyword>
<protein>
    <submittedName>
        <fullName evidence="3">Transposase</fullName>
    </submittedName>
</protein>
<proteinExistence type="predicted"/>